<dbReference type="GO" id="GO:0016757">
    <property type="term" value="F:glycosyltransferase activity"/>
    <property type="evidence" value="ECO:0007669"/>
    <property type="project" value="InterPro"/>
</dbReference>
<evidence type="ECO:0000259" key="1">
    <source>
        <dbReference type="Pfam" id="PF03016"/>
    </source>
</evidence>
<dbReference type="Pfam" id="PF03016">
    <property type="entry name" value="Exostosin_GT47"/>
    <property type="match status" value="1"/>
</dbReference>
<protein>
    <recommendedName>
        <fullName evidence="1">Exostosin GT47 domain-containing protein</fullName>
    </recommendedName>
</protein>
<dbReference type="SUPFAM" id="SSF53756">
    <property type="entry name" value="UDP-Glycosyltransferase/glycogen phosphorylase"/>
    <property type="match status" value="1"/>
</dbReference>
<name>A0A6C0BZR1_9ZZZZ</name>
<dbReference type="Gene3D" id="3.40.50.2000">
    <property type="entry name" value="Glycogen Phosphorylase B"/>
    <property type="match status" value="1"/>
</dbReference>
<reference evidence="2" key="1">
    <citation type="journal article" date="2020" name="Nature">
        <title>Giant virus diversity and host interactions through global metagenomics.</title>
        <authorList>
            <person name="Schulz F."/>
            <person name="Roux S."/>
            <person name="Paez-Espino D."/>
            <person name="Jungbluth S."/>
            <person name="Walsh D.A."/>
            <person name="Denef V.J."/>
            <person name="McMahon K.D."/>
            <person name="Konstantinidis K.T."/>
            <person name="Eloe-Fadrosh E.A."/>
            <person name="Kyrpides N.C."/>
            <person name="Woyke T."/>
        </authorList>
    </citation>
    <scope>NUCLEOTIDE SEQUENCE</scope>
    <source>
        <strain evidence="2">GVMAG-M-3300020169-51</strain>
    </source>
</reference>
<dbReference type="InterPro" id="IPR040911">
    <property type="entry name" value="Exostosin_GT47"/>
</dbReference>
<dbReference type="PANTHER" id="PTHR11062">
    <property type="entry name" value="EXOSTOSIN HEPARAN SULFATE GLYCOSYLTRANSFERASE -RELATED"/>
    <property type="match status" value="1"/>
</dbReference>
<evidence type="ECO:0000313" key="2">
    <source>
        <dbReference type="EMBL" id="QHS97321.1"/>
    </source>
</evidence>
<dbReference type="InterPro" id="IPR004263">
    <property type="entry name" value="Exostosin"/>
</dbReference>
<organism evidence="2">
    <name type="scientific">viral metagenome</name>
    <dbReference type="NCBI Taxonomy" id="1070528"/>
    <lineage>
        <taxon>unclassified sequences</taxon>
        <taxon>metagenomes</taxon>
        <taxon>organismal metagenomes</taxon>
    </lineage>
</organism>
<dbReference type="AlphaFoldDB" id="A0A6C0BZR1"/>
<sequence>MSFDKIIKENNLFWQYPVITEKTFYEQNKHDAAYFGFPWATVIDKRFDQNIIYNILKNKIVRKGYYTCCQHIWFRKSIKLFKMLNIKVVYASHKIKNEDIIDGVIIKPCPLYAVNVEDKKRNKVFRDKDYIKINRKVLYSFVGTYEPIYYLNDLRKRIYEIQHPEDCLIEKTNEWHFKEMVYSKMQNSAGELNEKEIDMQKTKKYNEIMLNSRYTLCPGGSGPNSIRFWEALAVGSIPILLSDWLELPSHEKWKDAIVEVEEENLKKIPEILSKIDIDRENEMRKNCLELYKHFKNNYRNQDLKKDLKKEKKKNRVIVHYCCGSYDIGQHGGVARYDYHIKLAFPERIFVMQKDKRLLDLCKKHGENLLVITDNHLSCDVPNNIKTLLVHHGCAMTTAERNPNWGEPWKSLCTNGQLRMLDYRKPDNTKILSISRACTVDFTKYFGEKYTKFDRVDLLHASELDETKYKTKFSKTPQVLGNWLGLKKGQRLMPLLKKRAKEFKFNQLSVHINDKGIDDFNRRKQDIYIKNDIFLQLSNSEGNSYASLDGLICGMVVVSSNVGLFYGDVPEDCFVKLDWTRNGDVEYVESKLRYAWENREAISKRGREWYMNNCRFIDWKRKMIDIVDEL</sequence>
<accession>A0A6C0BZR1</accession>
<proteinExistence type="predicted"/>
<dbReference type="EMBL" id="MN739293">
    <property type="protein sequence ID" value="QHS97321.1"/>
    <property type="molecule type" value="Genomic_DNA"/>
</dbReference>
<feature type="domain" description="Exostosin GT47" evidence="1">
    <location>
        <begin position="122"/>
        <end position="274"/>
    </location>
</feature>